<accession>A0A023G558</accession>
<evidence type="ECO:0000256" key="1">
    <source>
        <dbReference type="SAM" id="Phobius"/>
    </source>
</evidence>
<organism evidence="2">
    <name type="scientific">Amblyomma triste</name>
    <name type="common">Neotropical tick</name>
    <dbReference type="NCBI Taxonomy" id="251400"/>
    <lineage>
        <taxon>Eukaryota</taxon>
        <taxon>Metazoa</taxon>
        <taxon>Ecdysozoa</taxon>
        <taxon>Arthropoda</taxon>
        <taxon>Chelicerata</taxon>
        <taxon>Arachnida</taxon>
        <taxon>Acari</taxon>
        <taxon>Parasitiformes</taxon>
        <taxon>Ixodida</taxon>
        <taxon>Ixodoidea</taxon>
        <taxon>Ixodidae</taxon>
        <taxon>Amblyomminae</taxon>
        <taxon>Amblyomma</taxon>
    </lineage>
</organism>
<name>A0A023G558_AMBTT</name>
<dbReference type="AlphaFoldDB" id="A0A023G558"/>
<dbReference type="PANTHER" id="PTHR14256">
    <property type="entry name" value="NADH-UBIQUINONE OXIDOREDUCTASE MLRQ SUBUNIT"/>
    <property type="match status" value="1"/>
</dbReference>
<sequence>MRSFSIQGMKRHPALIPLVTIVGVGMAGAVFYTTRLALRNPDVSWNKKTNPEPWQEFQNKQYKFYSTKDYSEVPKGQRRGLFTLETCCGYGYGPARKSHSLTRIFKGRQERTGQRKSRTALRSHRPYLGVNPFQGLDLLTEKRKLFPGLPSASPSWFALPHWAPRTDLRSRVRDC</sequence>
<keyword evidence="1" id="KW-0472">Membrane</keyword>
<keyword evidence="1" id="KW-1133">Transmembrane helix</keyword>
<protein>
    <submittedName>
        <fullName evidence="2">Putative nadh dehydrogenase</fullName>
    </submittedName>
</protein>
<feature type="transmembrane region" description="Helical" evidence="1">
    <location>
        <begin position="12"/>
        <end position="32"/>
    </location>
</feature>
<dbReference type="InterPro" id="IPR010530">
    <property type="entry name" value="B12D"/>
</dbReference>
<dbReference type="PANTHER" id="PTHR14256:SF1">
    <property type="entry name" value="GEO09626P1"/>
    <property type="match status" value="1"/>
</dbReference>
<evidence type="ECO:0000313" key="2">
    <source>
        <dbReference type="EMBL" id="JAC28015.1"/>
    </source>
</evidence>
<dbReference type="Pfam" id="PF06522">
    <property type="entry name" value="B12D"/>
    <property type="match status" value="1"/>
</dbReference>
<dbReference type="EMBL" id="GBBM01007403">
    <property type="protein sequence ID" value="JAC28015.1"/>
    <property type="molecule type" value="mRNA"/>
</dbReference>
<reference evidence="2" key="1">
    <citation type="submission" date="2014-03" db="EMBL/GenBank/DDBJ databases">
        <title>The sialotranscriptome of Amblyomma triste, Amblyomma parvum and Amblyomma cajennense ticks, uncovered by 454-based RNA-seq.</title>
        <authorList>
            <person name="Garcia G.R."/>
            <person name="Gardinassi L.G."/>
            <person name="Ribeiro J.M."/>
            <person name="Anatriello E."/>
            <person name="Ferreira B.R."/>
            <person name="Moreira H.N."/>
            <person name="Mafra C."/>
            <person name="Olegario M.M."/>
            <person name="Szabo P.J."/>
            <person name="Miranda-Santos I.K."/>
            <person name="Maruyama S.R."/>
        </authorList>
    </citation>
    <scope>NUCLEOTIDE SEQUENCE</scope>
    <source>
        <strain evidence="2">Mato Grasso do Sul</strain>
        <tissue evidence="2">Salivary glands</tissue>
    </source>
</reference>
<keyword evidence="1" id="KW-0812">Transmembrane</keyword>
<proteinExistence type="evidence at transcript level"/>